<reference evidence="12" key="1">
    <citation type="submission" date="2022-03" db="EMBL/GenBank/DDBJ databases">
        <authorList>
            <person name="Martin H S."/>
        </authorList>
    </citation>
    <scope>NUCLEOTIDE SEQUENCE</scope>
</reference>
<evidence type="ECO:0000259" key="11">
    <source>
        <dbReference type="Pfam" id="PF08574"/>
    </source>
</evidence>
<keyword evidence="8" id="KW-0653">Protein transport</keyword>
<accession>A0ABN8IST8</accession>
<feature type="region of interest" description="Disordered" evidence="10">
    <location>
        <begin position="168"/>
        <end position="201"/>
    </location>
</feature>
<evidence type="ECO:0000256" key="4">
    <source>
        <dbReference type="ARBA" id="ARBA00010218"/>
    </source>
</evidence>
<keyword evidence="6" id="KW-0813">Transport</keyword>
<dbReference type="InterPro" id="IPR040218">
    <property type="entry name" value="SLC7A6OS"/>
</dbReference>
<evidence type="ECO:0000256" key="8">
    <source>
        <dbReference type="ARBA" id="ARBA00022927"/>
    </source>
</evidence>
<proteinExistence type="inferred from homology"/>
<feature type="compositionally biased region" description="Basic and acidic residues" evidence="10">
    <location>
        <begin position="297"/>
        <end position="306"/>
    </location>
</feature>
<keyword evidence="9" id="KW-0539">Nucleus</keyword>
<evidence type="ECO:0000256" key="1">
    <source>
        <dbReference type="ARBA" id="ARBA00003202"/>
    </source>
</evidence>
<protein>
    <recommendedName>
        <fullName evidence="5">Probable RNA polymerase II nuclear localization protein SLC7A6OS</fullName>
    </recommendedName>
</protein>
<evidence type="ECO:0000313" key="12">
    <source>
        <dbReference type="EMBL" id="CAH2065934.1"/>
    </source>
</evidence>
<dbReference type="PANTHER" id="PTHR31196:SF2">
    <property type="entry name" value="RNA POLYMERASE II NUCLEAR LOCALIZATION PROTEIN SLC7A6OS-RELATED"/>
    <property type="match status" value="1"/>
</dbReference>
<dbReference type="InterPro" id="IPR013883">
    <property type="entry name" value="TF_Iwr1_dom"/>
</dbReference>
<dbReference type="EMBL" id="OW152816">
    <property type="protein sequence ID" value="CAH2065934.1"/>
    <property type="molecule type" value="Genomic_DNA"/>
</dbReference>
<keyword evidence="7" id="KW-0963">Cytoplasm</keyword>
<evidence type="ECO:0000256" key="9">
    <source>
        <dbReference type="ARBA" id="ARBA00023242"/>
    </source>
</evidence>
<feature type="compositionally biased region" description="Acidic residues" evidence="10">
    <location>
        <begin position="307"/>
        <end position="317"/>
    </location>
</feature>
<comment type="similarity">
    <text evidence="4">Belongs to the IWR1/SLC7A6OS family.</text>
</comment>
<evidence type="ECO:0000256" key="6">
    <source>
        <dbReference type="ARBA" id="ARBA00022448"/>
    </source>
</evidence>
<evidence type="ECO:0000256" key="2">
    <source>
        <dbReference type="ARBA" id="ARBA00004123"/>
    </source>
</evidence>
<evidence type="ECO:0000256" key="3">
    <source>
        <dbReference type="ARBA" id="ARBA00004496"/>
    </source>
</evidence>
<feature type="compositionally biased region" description="Acidic residues" evidence="10">
    <location>
        <begin position="173"/>
        <end position="184"/>
    </location>
</feature>
<comment type="function">
    <text evidence="1">Directs RNA polymerase II nuclear import.</text>
</comment>
<evidence type="ECO:0000256" key="10">
    <source>
        <dbReference type="SAM" id="MobiDB-lite"/>
    </source>
</evidence>
<evidence type="ECO:0000256" key="7">
    <source>
        <dbReference type="ARBA" id="ARBA00022490"/>
    </source>
</evidence>
<feature type="non-terminal residue" evidence="12">
    <location>
        <position position="317"/>
    </location>
</feature>
<comment type="subcellular location">
    <subcellularLocation>
        <location evidence="3">Cytoplasm</location>
    </subcellularLocation>
    <subcellularLocation>
        <location evidence="2">Nucleus</location>
    </subcellularLocation>
</comment>
<feature type="domain" description="Transcription factor Iwr1" evidence="11">
    <location>
        <begin position="128"/>
        <end position="196"/>
    </location>
</feature>
<sequence>MMSTSTVLRVKRRLEENPQDALVLLCKKVKTNSEEIAPSLFVFRGTVDNQEPLLVKSIVPKDDVKQKSISNVADIIKKIRKERKDVSVENRYEVVNCSRGLKENESDNEDLFDLVDLAKANDKEKDVGYIYDLYTPAKPDFDVSMLDNLVSIENYETDLIFGSYRDNGLLPSDNEEDEDDDSNDENNWRNDYPDSEPSSIDEDDMIKAMEKCDIDDDLSSDTGEDKIYNDPPDIFNEDVKRYGAAYAEYKARVMSMEPDQSDCRSLVVCTRVKDLDEESIEGYKDDSDDGFYYGQEEDSKQFREQYDQDLSDEYSPD</sequence>
<dbReference type="Proteomes" id="UP000837857">
    <property type="component" value="Chromosome 4"/>
</dbReference>
<keyword evidence="13" id="KW-1185">Reference proteome</keyword>
<organism evidence="12 13">
    <name type="scientific">Iphiclides podalirius</name>
    <name type="common">scarce swallowtail</name>
    <dbReference type="NCBI Taxonomy" id="110791"/>
    <lineage>
        <taxon>Eukaryota</taxon>
        <taxon>Metazoa</taxon>
        <taxon>Ecdysozoa</taxon>
        <taxon>Arthropoda</taxon>
        <taxon>Hexapoda</taxon>
        <taxon>Insecta</taxon>
        <taxon>Pterygota</taxon>
        <taxon>Neoptera</taxon>
        <taxon>Endopterygota</taxon>
        <taxon>Lepidoptera</taxon>
        <taxon>Glossata</taxon>
        <taxon>Ditrysia</taxon>
        <taxon>Papilionoidea</taxon>
        <taxon>Papilionidae</taxon>
        <taxon>Papilioninae</taxon>
        <taxon>Iphiclides</taxon>
    </lineage>
</organism>
<evidence type="ECO:0000256" key="5">
    <source>
        <dbReference type="ARBA" id="ARBA00017036"/>
    </source>
</evidence>
<dbReference type="PANTHER" id="PTHR31196">
    <property type="entry name" value="RNA POLYMERASE II NUCLEAR LOCALIZATION PROTEIN SLC7A6OS-RELATED"/>
    <property type="match status" value="1"/>
</dbReference>
<gene>
    <name evidence="12" type="ORF">IPOD504_LOCUS13200</name>
</gene>
<name>A0ABN8IST8_9NEOP</name>
<dbReference type="Pfam" id="PF08574">
    <property type="entry name" value="Iwr1"/>
    <property type="match status" value="1"/>
</dbReference>
<feature type="region of interest" description="Disordered" evidence="10">
    <location>
        <begin position="279"/>
        <end position="317"/>
    </location>
</feature>
<evidence type="ECO:0000313" key="13">
    <source>
        <dbReference type="Proteomes" id="UP000837857"/>
    </source>
</evidence>